<dbReference type="AlphaFoldDB" id="A0A165CW88"/>
<organism evidence="8 9">
    <name type="scientific">Exidia glandulosa HHB12029</name>
    <dbReference type="NCBI Taxonomy" id="1314781"/>
    <lineage>
        <taxon>Eukaryota</taxon>
        <taxon>Fungi</taxon>
        <taxon>Dikarya</taxon>
        <taxon>Basidiomycota</taxon>
        <taxon>Agaricomycotina</taxon>
        <taxon>Agaricomycetes</taxon>
        <taxon>Auriculariales</taxon>
        <taxon>Exidiaceae</taxon>
        <taxon>Exidia</taxon>
    </lineage>
</organism>
<evidence type="ECO:0000256" key="7">
    <source>
        <dbReference type="SAM" id="Phobius"/>
    </source>
</evidence>
<evidence type="ECO:0000256" key="3">
    <source>
        <dbReference type="ARBA" id="ARBA00022692"/>
    </source>
</evidence>
<sequence>MSLAPPPKSGVVFDDDDDDGWQDMPVVRNEEFVSDLDAVDREKYGYIQSKPRIEGALGNATGNLIDFDDRGNEWRSKQELNESDYTRLKLDDDEDGDDVHLRTKYLFDEDKAMTPLSQMQQTKNLLTEAQRIAYVGVCALVAREMSHELRQVGTKELKAAVQQMELWALKIMGRLYYHMELETPEQKMIESLAEHGVQAMDLVPSLMTTHTVANPEYDPAQARAKAAAAAAHDSDDEKTLNEAPLSPTTPKTATGLSGLAAPVLPQSEKQTLPGVTTTLDATDENVTLDIRWTILCDLFLIMIADSVYDARSRVLLERVAAKLSLGWLDVVKFEKRVTDALEIQEGVERMESQEVLDGRIKAGKKRRYAMMGLATIGGGLVIGLSAGLLAPVIGAALGGVLTTIGISGTTGFLAGTTGAALITTGATLTGSGIAVRGMARRTQSVNTFNLMPLHNNKRVNCIVTVSGFMTSLQDDVRLPFSVLDPIVGDVFSILWEPEMMNEMGNALKILTTEVLTQVGQTVLQATVMTALMSALQWPLILTKLGYLIDNPWSNALDRAHSAGQVLADILLHRHLGVRPVTLIGFSLGARVIFYCLLELAKHKAMGIVQDVILLGATVTAPTRSWHEARSVVAGRFVNGYARSDWVLNYLFRATSGGLNTVAGLRPIEGVPGLENVDVTDKISGHTSYRTYMPLILHQLGFPVTADYFNEPEEPDMEGDRVVIREEDMVEQKKGFRLFGRKAKPKAKQMSVSRPPSAASFPSWKAKAGTAAAGSAAAAVSAGVVAPAEDDDLPAREEHPVAGSSSAGVVPPKLPSTSSIPPPVEEEPPTPKVPLRAGFNFDAIQDIIERERGSAPATDGTPLELPRHLVAATLERTQSSMNPTDAASDDIAAGSARPLTLEPGRRASWSHSPADDDDDEAPETARPSPAPAISFAATDGTIWPAPSTTEPRWSPYGVGATPPSDLPASRNPFAASTISFGGVDGSITTPSVGAAEPKKNGWSPSNPWG</sequence>
<evidence type="ECO:0000313" key="9">
    <source>
        <dbReference type="Proteomes" id="UP000077266"/>
    </source>
</evidence>
<reference evidence="8 9" key="1">
    <citation type="journal article" date="2016" name="Mol. Biol. Evol.">
        <title>Comparative Genomics of Early-Diverging Mushroom-Forming Fungi Provides Insights into the Origins of Lignocellulose Decay Capabilities.</title>
        <authorList>
            <person name="Nagy L.G."/>
            <person name="Riley R."/>
            <person name="Tritt A."/>
            <person name="Adam C."/>
            <person name="Daum C."/>
            <person name="Floudas D."/>
            <person name="Sun H."/>
            <person name="Yadav J.S."/>
            <person name="Pangilinan J."/>
            <person name="Larsson K.H."/>
            <person name="Matsuura K."/>
            <person name="Barry K."/>
            <person name="Labutti K."/>
            <person name="Kuo R."/>
            <person name="Ohm R.A."/>
            <person name="Bhattacharya S.S."/>
            <person name="Shirouzu T."/>
            <person name="Yoshinaga Y."/>
            <person name="Martin F.M."/>
            <person name="Grigoriev I.V."/>
            <person name="Hibbett D.S."/>
        </authorList>
    </citation>
    <scope>NUCLEOTIDE SEQUENCE [LARGE SCALE GENOMIC DNA]</scope>
    <source>
        <strain evidence="8 9">HHB12029</strain>
    </source>
</reference>
<keyword evidence="5 7" id="KW-0472">Membrane</keyword>
<feature type="transmembrane region" description="Helical" evidence="7">
    <location>
        <begin position="368"/>
        <end position="393"/>
    </location>
</feature>
<evidence type="ECO:0000256" key="1">
    <source>
        <dbReference type="ARBA" id="ARBA00004141"/>
    </source>
</evidence>
<keyword evidence="9" id="KW-1185">Reference proteome</keyword>
<evidence type="ECO:0000313" key="8">
    <source>
        <dbReference type="EMBL" id="KZV83272.1"/>
    </source>
</evidence>
<evidence type="ECO:0000256" key="5">
    <source>
        <dbReference type="ARBA" id="ARBA00023136"/>
    </source>
</evidence>
<dbReference type="PANTHER" id="PTHR17920:SF3">
    <property type="entry name" value="TRANSMEMBRANE AND COILED-COIL DOMAIN-CONTAINING PROTEIN 4"/>
    <property type="match status" value="1"/>
</dbReference>
<evidence type="ECO:0000256" key="4">
    <source>
        <dbReference type="ARBA" id="ARBA00022989"/>
    </source>
</evidence>
<dbReference type="Pfam" id="PF05277">
    <property type="entry name" value="DUF726"/>
    <property type="match status" value="1"/>
</dbReference>
<evidence type="ECO:0000256" key="6">
    <source>
        <dbReference type="SAM" id="MobiDB-lite"/>
    </source>
</evidence>
<feature type="region of interest" description="Disordered" evidence="6">
    <location>
        <begin position="224"/>
        <end position="253"/>
    </location>
</feature>
<evidence type="ECO:0000256" key="2">
    <source>
        <dbReference type="ARBA" id="ARBA00009824"/>
    </source>
</evidence>
<dbReference type="GO" id="GO:0016020">
    <property type="term" value="C:membrane"/>
    <property type="evidence" value="ECO:0007669"/>
    <property type="project" value="UniProtKB-SubCell"/>
</dbReference>
<dbReference type="InterPro" id="IPR029058">
    <property type="entry name" value="AB_hydrolase_fold"/>
</dbReference>
<dbReference type="OrthoDB" id="277931at2759"/>
<dbReference type="SUPFAM" id="SSF53474">
    <property type="entry name" value="alpha/beta-Hydrolases"/>
    <property type="match status" value="1"/>
</dbReference>
<dbReference type="FunCoup" id="A0A165CW88">
    <property type="interactions" value="3"/>
</dbReference>
<proteinExistence type="inferred from homology"/>
<name>A0A165CW88_EXIGL</name>
<keyword evidence="4 7" id="KW-1133">Transmembrane helix</keyword>
<comment type="subcellular location">
    <subcellularLocation>
        <location evidence="1">Membrane</location>
        <topology evidence="1">Multi-pass membrane protein</topology>
    </subcellularLocation>
</comment>
<feature type="region of interest" description="Disordered" evidence="6">
    <location>
        <begin position="851"/>
        <end position="1008"/>
    </location>
</feature>
<dbReference type="STRING" id="1314781.A0A165CW88"/>
<gene>
    <name evidence="8" type="ORF">EXIGLDRAFT_742183</name>
</gene>
<accession>A0A165CW88</accession>
<comment type="similarity">
    <text evidence="2">Belongs to the TMCO4 family.</text>
</comment>
<dbReference type="Proteomes" id="UP000077266">
    <property type="component" value="Unassembled WGS sequence"/>
</dbReference>
<dbReference type="InterPro" id="IPR007941">
    <property type="entry name" value="DUF726"/>
</dbReference>
<feature type="region of interest" description="Disordered" evidence="6">
    <location>
        <begin position="793"/>
        <end position="835"/>
    </location>
</feature>
<keyword evidence="3 7" id="KW-0812">Transmembrane</keyword>
<feature type="compositionally biased region" description="Low complexity" evidence="6">
    <location>
        <begin position="884"/>
        <end position="895"/>
    </location>
</feature>
<dbReference type="InParanoid" id="A0A165CW88"/>
<feature type="region of interest" description="Disordered" evidence="6">
    <location>
        <begin position="1"/>
        <end position="20"/>
    </location>
</feature>
<dbReference type="PANTHER" id="PTHR17920">
    <property type="entry name" value="TRANSMEMBRANE AND COILED-COIL DOMAIN-CONTAINING PROTEIN 4 TMCO4"/>
    <property type="match status" value="1"/>
</dbReference>
<dbReference type="EMBL" id="KV426281">
    <property type="protein sequence ID" value="KZV83272.1"/>
    <property type="molecule type" value="Genomic_DNA"/>
</dbReference>
<protein>
    <submittedName>
        <fullName evidence="8">DUF726-domain-containing protein</fullName>
    </submittedName>
</protein>